<evidence type="ECO:0000313" key="2">
    <source>
        <dbReference type="Proteomes" id="UP000233769"/>
    </source>
</evidence>
<dbReference type="Proteomes" id="UP000233769">
    <property type="component" value="Chromosome tk0001"/>
</dbReference>
<gene>
    <name evidence="1" type="ORF">TK0001_5495</name>
</gene>
<name>A0A2N9AXK7_METEX</name>
<evidence type="ECO:0000313" key="1">
    <source>
        <dbReference type="EMBL" id="SOR32061.1"/>
    </source>
</evidence>
<organism evidence="1 2">
    <name type="scientific">Methylorubrum extorquens</name>
    <name type="common">Methylobacterium dichloromethanicum</name>
    <name type="synonym">Methylobacterium extorquens</name>
    <dbReference type="NCBI Taxonomy" id="408"/>
    <lineage>
        <taxon>Bacteria</taxon>
        <taxon>Pseudomonadati</taxon>
        <taxon>Pseudomonadota</taxon>
        <taxon>Alphaproteobacteria</taxon>
        <taxon>Hyphomicrobiales</taxon>
        <taxon>Methylobacteriaceae</taxon>
        <taxon>Methylorubrum</taxon>
    </lineage>
</organism>
<reference evidence="2" key="1">
    <citation type="submission" date="2017-10" db="EMBL/GenBank/DDBJ databases">
        <authorList>
            <person name="Regsiter A."/>
            <person name="William W."/>
        </authorList>
    </citation>
    <scope>NUCLEOTIDE SEQUENCE [LARGE SCALE GENOMIC DNA]</scope>
</reference>
<dbReference type="EMBL" id="LT962688">
    <property type="protein sequence ID" value="SOR32061.1"/>
    <property type="molecule type" value="Genomic_DNA"/>
</dbReference>
<sequence length="51" mass="6006">MIQRRWRSEYPYAGHTTESLHCKVACEAVAEWAKEHARQELKRRNKAAPNP</sequence>
<dbReference type="AlphaFoldDB" id="A0A2N9AXK7"/>
<protein>
    <submittedName>
        <fullName evidence="1">Uncharacterized protein</fullName>
    </submittedName>
</protein>
<proteinExistence type="predicted"/>
<accession>A0A2N9AXK7</accession>